<dbReference type="PANTHER" id="PTHR37536">
    <property type="entry name" value="PUTATIVE (AFU_ORTHOLOGUE AFUA_3G02970)-RELATED"/>
    <property type="match status" value="1"/>
</dbReference>
<dbReference type="InterPro" id="IPR013320">
    <property type="entry name" value="ConA-like_dom_sf"/>
</dbReference>
<dbReference type="Pfam" id="PF01828">
    <property type="entry name" value="Peptidase_A4"/>
    <property type="match status" value="1"/>
</dbReference>
<evidence type="ECO:0000313" key="2">
    <source>
        <dbReference type="EMBL" id="KAK2603515.1"/>
    </source>
</evidence>
<dbReference type="Gene3D" id="2.60.120.700">
    <property type="entry name" value="Peptidase G1"/>
    <property type="match status" value="1"/>
</dbReference>
<dbReference type="CDD" id="cd13426">
    <property type="entry name" value="Peptidase_G1"/>
    <property type="match status" value="1"/>
</dbReference>
<reference evidence="2" key="1">
    <citation type="submission" date="2023-06" db="EMBL/GenBank/DDBJ databases">
        <title>Conoideocrella luteorostrata (Hypocreales: Clavicipitaceae), a potential biocontrol fungus for elongate hemlock scale in United States Christmas tree production areas.</title>
        <authorList>
            <person name="Barrett H."/>
            <person name="Lovett B."/>
            <person name="Macias A.M."/>
            <person name="Stajich J.E."/>
            <person name="Kasson M.T."/>
        </authorList>
    </citation>
    <scope>NUCLEOTIDE SEQUENCE</scope>
    <source>
        <strain evidence="2">ARSEF 14590</strain>
    </source>
</reference>
<gene>
    <name evidence="2" type="ORF">QQS21_004284</name>
</gene>
<evidence type="ECO:0008006" key="4">
    <source>
        <dbReference type="Google" id="ProtNLM"/>
    </source>
</evidence>
<name>A0AAJ0CUM6_9HYPO</name>
<dbReference type="InterPro" id="IPR000250">
    <property type="entry name" value="Peptidase_G1"/>
</dbReference>
<proteinExistence type="predicted"/>
<dbReference type="PANTHER" id="PTHR37536:SF1">
    <property type="entry name" value="ASPERGILLOPEPSIN, PUTAITVE (AFU_ORTHOLOGUE AFUA_7G01200)"/>
    <property type="match status" value="1"/>
</dbReference>
<organism evidence="2 3">
    <name type="scientific">Conoideocrella luteorostrata</name>
    <dbReference type="NCBI Taxonomy" id="1105319"/>
    <lineage>
        <taxon>Eukaryota</taxon>
        <taxon>Fungi</taxon>
        <taxon>Dikarya</taxon>
        <taxon>Ascomycota</taxon>
        <taxon>Pezizomycotina</taxon>
        <taxon>Sordariomycetes</taxon>
        <taxon>Hypocreomycetidae</taxon>
        <taxon>Hypocreales</taxon>
        <taxon>Clavicipitaceae</taxon>
        <taxon>Conoideocrella</taxon>
    </lineage>
</organism>
<dbReference type="EMBL" id="JASWJB010000062">
    <property type="protein sequence ID" value="KAK2603515.1"/>
    <property type="molecule type" value="Genomic_DNA"/>
</dbReference>
<dbReference type="AlphaFoldDB" id="A0AAJ0CUM6"/>
<feature type="active site" description="Proton acceptor" evidence="1">
    <location>
        <position position="161"/>
    </location>
</feature>
<dbReference type="InterPro" id="IPR038656">
    <property type="entry name" value="Peptidase_G1_sf"/>
</dbReference>
<dbReference type="Proteomes" id="UP001251528">
    <property type="component" value="Unassembled WGS sequence"/>
</dbReference>
<dbReference type="GO" id="GO:0006508">
    <property type="term" value="P:proteolysis"/>
    <property type="evidence" value="ECO:0007669"/>
    <property type="project" value="InterPro"/>
</dbReference>
<comment type="caution">
    <text evidence="2">The sequence shown here is derived from an EMBL/GenBank/DDBJ whole genome shotgun (WGS) entry which is preliminary data.</text>
</comment>
<evidence type="ECO:0000256" key="1">
    <source>
        <dbReference type="PIRSR" id="PIRSR600250-50"/>
    </source>
</evidence>
<keyword evidence="3" id="KW-1185">Reference proteome</keyword>
<protein>
    <recommendedName>
        <fullName evidence="4">Concanavalin A-like lectin/glucanase</fullName>
    </recommendedName>
</protein>
<dbReference type="SUPFAM" id="SSF49899">
    <property type="entry name" value="Concanavalin A-like lectins/glucanases"/>
    <property type="match status" value="1"/>
</dbReference>
<evidence type="ECO:0000313" key="3">
    <source>
        <dbReference type="Proteomes" id="UP001251528"/>
    </source>
</evidence>
<dbReference type="GO" id="GO:0070007">
    <property type="term" value="F:glutamic-type endopeptidase activity"/>
    <property type="evidence" value="ECO:0007669"/>
    <property type="project" value="InterPro"/>
</dbReference>
<dbReference type="PRINTS" id="PR00977">
    <property type="entry name" value="SCYTLDPTASE"/>
</dbReference>
<sequence>MKPQSLVYLIIASAAAEVTSSNQLLPRKSSRNWAGAIQRASQIKYVSAILTVPSVNPSSGLGASFWVGIDGSKCKNAILQTGVDFDQGSLHPWYEWFPDDTKQYEQPISANPGDRIRMTVEAYSPTAGRSSMENLSTGEKAFVELKNQVALCLEDAEWIVENITQGLADFGSVRFEEVEWRGGKGRGNARGAVIYDLGKETRCRAEARTVECSHIGR</sequence>
<accession>A0AAJ0CUM6</accession>